<organism evidence="1 2">
    <name type="scientific">Flavobacterium ginsengiterrae</name>
    <dbReference type="NCBI Taxonomy" id="871695"/>
    <lineage>
        <taxon>Bacteria</taxon>
        <taxon>Pseudomonadati</taxon>
        <taxon>Bacteroidota</taxon>
        <taxon>Flavobacteriia</taxon>
        <taxon>Flavobacteriales</taxon>
        <taxon>Flavobacteriaceae</taxon>
        <taxon>Flavobacterium</taxon>
    </lineage>
</organism>
<dbReference type="RefSeq" id="WP_345145836.1">
    <property type="nucleotide sequence ID" value="NZ_BAABDU010000006.1"/>
</dbReference>
<evidence type="ECO:0000313" key="1">
    <source>
        <dbReference type="EMBL" id="GAA3776341.1"/>
    </source>
</evidence>
<dbReference type="EMBL" id="BAABDU010000006">
    <property type="protein sequence ID" value="GAA3776341.1"/>
    <property type="molecule type" value="Genomic_DNA"/>
</dbReference>
<name>A0ABP7GYC0_9FLAO</name>
<keyword evidence="2" id="KW-1185">Reference proteome</keyword>
<protein>
    <submittedName>
        <fullName evidence="1">Uncharacterized protein</fullName>
    </submittedName>
</protein>
<sequence length="70" mass="7928">MKYTTLLLIIIFFTSFRPPETKVYICGSTGSKRYHFKETCRGLSSCRSETVKTSLKQAQGLGLTLCGWED</sequence>
<proteinExistence type="predicted"/>
<dbReference type="Proteomes" id="UP001500748">
    <property type="component" value="Unassembled WGS sequence"/>
</dbReference>
<gene>
    <name evidence="1" type="ORF">GCM10022423_34300</name>
</gene>
<accession>A0ABP7GYC0</accession>
<comment type="caution">
    <text evidence="1">The sequence shown here is derived from an EMBL/GenBank/DDBJ whole genome shotgun (WGS) entry which is preliminary data.</text>
</comment>
<reference evidence="2" key="1">
    <citation type="journal article" date="2019" name="Int. J. Syst. Evol. Microbiol.">
        <title>The Global Catalogue of Microorganisms (GCM) 10K type strain sequencing project: providing services to taxonomists for standard genome sequencing and annotation.</title>
        <authorList>
            <consortium name="The Broad Institute Genomics Platform"/>
            <consortium name="The Broad Institute Genome Sequencing Center for Infectious Disease"/>
            <person name="Wu L."/>
            <person name="Ma J."/>
        </authorList>
    </citation>
    <scope>NUCLEOTIDE SEQUENCE [LARGE SCALE GENOMIC DNA]</scope>
    <source>
        <strain evidence="2">JCM 17337</strain>
    </source>
</reference>
<evidence type="ECO:0000313" key="2">
    <source>
        <dbReference type="Proteomes" id="UP001500748"/>
    </source>
</evidence>